<evidence type="ECO:0000313" key="2">
    <source>
        <dbReference type="Proteomes" id="UP000228750"/>
    </source>
</evidence>
<sequence>MDGGSAVEARLVERRRVASSLLEHLGSKLVVFDLEDDHPVIGHFHHHVVEEKGQGLHESGNVQVDAQLVAWDGCTLGKRVVFQQLGQELGSSDSGVYDHRQIAVVERSRNFYVSHEVPPVVVLLLVMKIWQRWMILSRWGGER</sequence>
<protein>
    <submittedName>
        <fullName evidence="1">Uncharacterized protein</fullName>
    </submittedName>
</protein>
<organism evidence="1 2">
    <name type="scientific">Candidatus Magasanikbacteria bacterium CG_4_10_14_0_2_um_filter_41_10</name>
    <dbReference type="NCBI Taxonomy" id="1974638"/>
    <lineage>
        <taxon>Bacteria</taxon>
        <taxon>Candidatus Magasanikiibacteriota</taxon>
    </lineage>
</organism>
<dbReference type="EMBL" id="PFPJ01000053">
    <property type="protein sequence ID" value="PIZ93288.1"/>
    <property type="molecule type" value="Genomic_DNA"/>
</dbReference>
<name>A0A2M7V4B6_9BACT</name>
<dbReference type="Proteomes" id="UP000228750">
    <property type="component" value="Unassembled WGS sequence"/>
</dbReference>
<evidence type="ECO:0000313" key="1">
    <source>
        <dbReference type="EMBL" id="PIZ93288.1"/>
    </source>
</evidence>
<proteinExistence type="predicted"/>
<dbReference type="AlphaFoldDB" id="A0A2M7V4B6"/>
<accession>A0A2M7V4B6</accession>
<comment type="caution">
    <text evidence="1">The sequence shown here is derived from an EMBL/GenBank/DDBJ whole genome shotgun (WGS) entry which is preliminary data.</text>
</comment>
<gene>
    <name evidence="1" type="ORF">COX82_02880</name>
</gene>
<reference evidence="2" key="1">
    <citation type="submission" date="2017-09" db="EMBL/GenBank/DDBJ databases">
        <title>Depth-based differentiation of microbial function through sediment-hosted aquifers and enrichment of novel symbionts in the deep terrestrial subsurface.</title>
        <authorList>
            <person name="Probst A.J."/>
            <person name="Ladd B."/>
            <person name="Jarett J.K."/>
            <person name="Geller-Mcgrath D.E."/>
            <person name="Sieber C.M.K."/>
            <person name="Emerson J.B."/>
            <person name="Anantharaman K."/>
            <person name="Thomas B.C."/>
            <person name="Malmstrom R."/>
            <person name="Stieglmeier M."/>
            <person name="Klingl A."/>
            <person name="Woyke T."/>
            <person name="Ryan C.M."/>
            <person name="Banfield J.F."/>
        </authorList>
    </citation>
    <scope>NUCLEOTIDE SEQUENCE [LARGE SCALE GENOMIC DNA]</scope>
</reference>